<evidence type="ECO:0008006" key="5">
    <source>
        <dbReference type="Google" id="ProtNLM"/>
    </source>
</evidence>
<dbReference type="PANTHER" id="PTHR33698">
    <property type="entry name" value="NUCLEAR TRANSPORT FACTOR 2 (NTF2)-LIKE PROTEIN"/>
    <property type="match status" value="1"/>
</dbReference>
<dbReference type="Proteomes" id="UP001516023">
    <property type="component" value="Unassembled WGS sequence"/>
</dbReference>
<feature type="signal peptide" evidence="2">
    <location>
        <begin position="1"/>
        <end position="23"/>
    </location>
</feature>
<feature type="compositionally biased region" description="Basic and acidic residues" evidence="1">
    <location>
        <begin position="145"/>
        <end position="160"/>
    </location>
</feature>
<evidence type="ECO:0000256" key="1">
    <source>
        <dbReference type="SAM" id="MobiDB-lite"/>
    </source>
</evidence>
<evidence type="ECO:0000313" key="4">
    <source>
        <dbReference type="Proteomes" id="UP001516023"/>
    </source>
</evidence>
<accession>A0ABD3PRV8</accession>
<feature type="region of interest" description="Disordered" evidence="1">
    <location>
        <begin position="142"/>
        <end position="170"/>
    </location>
</feature>
<keyword evidence="4" id="KW-1185">Reference proteome</keyword>
<sequence>MKTSAIAVIATATIFTATPSASAFVLPTSNRASGATTNQCKQPPSGISSRSPTPLHNGPSSDSILNDTAAVTTTPEQPPNKFRMAQSLLLSLINDEQCFTTFEGAQKFADSCALNIIYEDCYEPQPIVGRSAVANHLRARISQRTGKDAHPPPTKTKGETLDSASIKYPMDPPPRGLRGTTFIELNESNQIQYVREIPEPLFKPGDMILDVLRTVTADAIPRPPPEYVSRTPRVANEIAKYLFNEVQGSSSEEAMRFFDESIVYRDFNYEDVMRGKVAVQKFIEDFSFPGITFATQRFDDGECSTCFTWEVVLEGAPEGSAIKGISFYEINPESGLITYVRDVPESGIKPPPLGKLARQIRPALGVFRPVAIGSREGGL</sequence>
<evidence type="ECO:0000256" key="2">
    <source>
        <dbReference type="SAM" id="SignalP"/>
    </source>
</evidence>
<feature type="chain" id="PRO_5044817621" description="SnoaL-like domain-containing protein" evidence="2">
    <location>
        <begin position="24"/>
        <end position="379"/>
    </location>
</feature>
<dbReference type="SUPFAM" id="SSF54427">
    <property type="entry name" value="NTF2-like"/>
    <property type="match status" value="2"/>
</dbReference>
<feature type="region of interest" description="Disordered" evidence="1">
    <location>
        <begin position="33"/>
        <end position="66"/>
    </location>
</feature>
<keyword evidence="2" id="KW-0732">Signal</keyword>
<organism evidence="3 4">
    <name type="scientific">Cyclotella cryptica</name>
    <dbReference type="NCBI Taxonomy" id="29204"/>
    <lineage>
        <taxon>Eukaryota</taxon>
        <taxon>Sar</taxon>
        <taxon>Stramenopiles</taxon>
        <taxon>Ochrophyta</taxon>
        <taxon>Bacillariophyta</taxon>
        <taxon>Coscinodiscophyceae</taxon>
        <taxon>Thalassiosirophycidae</taxon>
        <taxon>Stephanodiscales</taxon>
        <taxon>Stephanodiscaceae</taxon>
        <taxon>Cyclotella</taxon>
    </lineage>
</organism>
<dbReference type="InterPro" id="IPR032710">
    <property type="entry name" value="NTF2-like_dom_sf"/>
</dbReference>
<dbReference type="Gene3D" id="3.10.450.50">
    <property type="match status" value="1"/>
</dbReference>
<proteinExistence type="predicted"/>
<evidence type="ECO:0000313" key="3">
    <source>
        <dbReference type="EMBL" id="KAL3790349.1"/>
    </source>
</evidence>
<dbReference type="EMBL" id="JABMIG020000129">
    <property type="protein sequence ID" value="KAL3790349.1"/>
    <property type="molecule type" value="Genomic_DNA"/>
</dbReference>
<gene>
    <name evidence="3" type="ORF">HJC23_002735</name>
</gene>
<reference evidence="3 4" key="1">
    <citation type="journal article" date="2020" name="G3 (Bethesda)">
        <title>Improved Reference Genome for Cyclotella cryptica CCMP332, a Model for Cell Wall Morphogenesis, Salinity Adaptation, and Lipid Production in Diatoms (Bacillariophyta).</title>
        <authorList>
            <person name="Roberts W.R."/>
            <person name="Downey K.M."/>
            <person name="Ruck E.C."/>
            <person name="Traller J.C."/>
            <person name="Alverson A.J."/>
        </authorList>
    </citation>
    <scope>NUCLEOTIDE SEQUENCE [LARGE SCALE GENOMIC DNA]</scope>
    <source>
        <strain evidence="3 4">CCMP332</strain>
    </source>
</reference>
<name>A0ABD3PRV8_9STRA</name>
<protein>
    <recommendedName>
        <fullName evidence="5">SnoaL-like domain-containing protein</fullName>
    </recommendedName>
</protein>
<dbReference type="AlphaFoldDB" id="A0ABD3PRV8"/>
<comment type="caution">
    <text evidence="3">The sequence shown here is derived from an EMBL/GenBank/DDBJ whole genome shotgun (WGS) entry which is preliminary data.</text>
</comment>
<dbReference type="PANTHER" id="PTHR33698:SF3">
    <property type="entry name" value="OS09G0266000 PROTEIN"/>
    <property type="match status" value="1"/>
</dbReference>